<comment type="caution">
    <text evidence="1">The sequence shown here is derived from an EMBL/GenBank/DDBJ whole genome shotgun (WGS) entry which is preliminary data.</text>
</comment>
<keyword evidence="1" id="KW-0067">ATP-binding</keyword>
<reference evidence="1" key="1">
    <citation type="submission" date="2024-03" db="EMBL/GenBank/DDBJ databases">
        <title>Whole genome sequecning of epiphytes from Marcgravia umbellata leaves.</title>
        <authorList>
            <person name="Kumar G."/>
            <person name="Savka M.A."/>
        </authorList>
    </citation>
    <scope>NUCLEOTIDE SEQUENCE</scope>
    <source>
        <strain evidence="1">RIT_BL5</strain>
    </source>
</reference>
<dbReference type="Proteomes" id="UP001380953">
    <property type="component" value="Unassembled WGS sequence"/>
</dbReference>
<dbReference type="EMBL" id="JBBKAR010000053">
    <property type="protein sequence ID" value="MEJ8306341.1"/>
    <property type="molecule type" value="Genomic_DNA"/>
</dbReference>
<name>A0ACC6PHE4_9BACL</name>
<proteinExistence type="predicted"/>
<keyword evidence="2" id="KW-1185">Reference proteome</keyword>
<sequence>MPNGWTEAFRQPRPPVIADPSKASGEYKKKKRAKNVSGTLGRIWKYLAQRKLKLGLVLFMVLISSALSLLGPYMIGVAVDDYLSGGGAFWGLGWVWFLVVLGVVYLLGPITMFLQSIWMIEIAQETVYRMRVDLFSHLHKLPIPFFGKRQQGELMSRVTNDIENVSATLNSSAIQIFSSVLILFGTLGVMLSLSPLLTLLTFIVVPLMAVGMRWITRRTGPLFKERQSNLGDLNGYIEETLSGQRIIKAFSQEDRVKKEFGVRNERIRLSGFWAQTISGMIPKLMNSLNNLSFALVAGIGGILAINGQVTIGVIIVFVEYARQFTRPLNDLANQWNTLLSAIAGAERVFEIMDEEVENKDEGKAAKLDKIEGSVKFDSVSFGYDEGRNTLSDISFEAKPGETIALVGPTGAGKTTLIQLLSRFYDASGGKITIDGREIGSIQRENLRSHMAFVLQETFLFEGTIRENIRYGRLDATDEEIEEAAKLANAHSFIARLQDGYDKMLNNGGSGISQGQKQLLAIARAMLADPAILVLDEATSSIDTVTEIKIQQGLQRLMKGRTSFVIAHRLNTIRQADQILVLKDGGLLEHGSHDELLKQGGFYSGLYHGQGIEGEAGD</sequence>
<evidence type="ECO:0000313" key="2">
    <source>
        <dbReference type="Proteomes" id="UP001380953"/>
    </source>
</evidence>
<gene>
    <name evidence="1" type="ORF">WKI47_20750</name>
</gene>
<protein>
    <submittedName>
        <fullName evidence="1">ABC transporter ATP-binding protein</fullName>
    </submittedName>
</protein>
<keyword evidence="1" id="KW-0547">Nucleotide-binding</keyword>
<organism evidence="1 2">
    <name type="scientific">Saccharibacillus sacchari</name>
    <dbReference type="NCBI Taxonomy" id="456493"/>
    <lineage>
        <taxon>Bacteria</taxon>
        <taxon>Bacillati</taxon>
        <taxon>Bacillota</taxon>
        <taxon>Bacilli</taxon>
        <taxon>Bacillales</taxon>
        <taxon>Paenibacillaceae</taxon>
        <taxon>Saccharibacillus</taxon>
    </lineage>
</organism>
<evidence type="ECO:0000313" key="1">
    <source>
        <dbReference type="EMBL" id="MEJ8306341.1"/>
    </source>
</evidence>
<accession>A0ACC6PHE4</accession>